<proteinExistence type="predicted"/>
<dbReference type="RefSeq" id="WP_217289264.1">
    <property type="nucleotide sequence ID" value="NZ_CP077683.1"/>
</dbReference>
<organism evidence="1 2">
    <name type="scientific">Geomonas subterranea</name>
    <dbReference type="NCBI Taxonomy" id="2847989"/>
    <lineage>
        <taxon>Bacteria</taxon>
        <taxon>Pseudomonadati</taxon>
        <taxon>Thermodesulfobacteriota</taxon>
        <taxon>Desulfuromonadia</taxon>
        <taxon>Geobacterales</taxon>
        <taxon>Geobacteraceae</taxon>
        <taxon>Geomonas</taxon>
    </lineage>
</organism>
<name>A0ABX8LMJ5_9BACT</name>
<evidence type="ECO:0000313" key="2">
    <source>
        <dbReference type="Proteomes" id="UP000683559"/>
    </source>
</evidence>
<evidence type="ECO:0000313" key="1">
    <source>
        <dbReference type="EMBL" id="QXE92719.1"/>
    </source>
</evidence>
<sequence length="185" mass="20903">MRELLAEAIRLTVSMERNSELLYRKGATAEGVAHRNFFERLAQVQSRRIDALLRQLSQRDAADAHPVAPLARPVQTGENAAAPFSDLHQALLDKRSNIDLYATFCRCFKEPSLCRFFETALAVARREFKLITAEYLKGGGLSAAPAAWSPPRRSHQRGELPHRFPNRHSQLFFAMQDCGRQSRIG</sequence>
<gene>
    <name evidence="1" type="ORF">KP001_09435</name>
</gene>
<accession>A0ABX8LMJ5</accession>
<dbReference type="EMBL" id="CP077683">
    <property type="protein sequence ID" value="QXE92719.1"/>
    <property type="molecule type" value="Genomic_DNA"/>
</dbReference>
<reference evidence="1 2" key="1">
    <citation type="submission" date="2021-06" db="EMBL/GenBank/DDBJ databases">
        <title>Gemonas diversity in paddy soil.</title>
        <authorList>
            <person name="Liu G."/>
        </authorList>
    </citation>
    <scope>NUCLEOTIDE SEQUENCE [LARGE SCALE GENOMIC DNA]</scope>
    <source>
        <strain evidence="1 2">RG2</strain>
    </source>
</reference>
<dbReference type="Proteomes" id="UP000683559">
    <property type="component" value="Chromosome"/>
</dbReference>
<protein>
    <submittedName>
        <fullName evidence="1">Ferritin</fullName>
    </submittedName>
</protein>
<keyword evidence="2" id="KW-1185">Reference proteome</keyword>